<protein>
    <submittedName>
        <fullName evidence="4">GNAT family N-acetyltransferase</fullName>
    </submittedName>
</protein>
<dbReference type="PROSITE" id="PS51186">
    <property type="entry name" value="GNAT"/>
    <property type="match status" value="1"/>
</dbReference>
<dbReference type="EMBL" id="CP113432">
    <property type="protein sequence ID" value="WAI48403.1"/>
    <property type="molecule type" value="Genomic_DNA"/>
</dbReference>
<dbReference type="CDD" id="cd04301">
    <property type="entry name" value="NAT_SF"/>
    <property type="match status" value="1"/>
</dbReference>
<proteinExistence type="predicted"/>
<dbReference type="PANTHER" id="PTHR43877">
    <property type="entry name" value="AMINOALKYLPHOSPHONATE N-ACETYLTRANSFERASE-RELATED-RELATED"/>
    <property type="match status" value="1"/>
</dbReference>
<keyword evidence="1" id="KW-0808">Transferase</keyword>
<evidence type="ECO:0000313" key="4">
    <source>
        <dbReference type="EMBL" id="WAI48403.1"/>
    </source>
</evidence>
<dbReference type="RefSeq" id="WP_254470637.1">
    <property type="nucleotide sequence ID" value="NZ_CP113432.1"/>
</dbReference>
<organism evidence="4 5">
    <name type="scientific">Pseudomonas triclosanedens</name>
    <dbReference type="NCBI Taxonomy" id="2961893"/>
    <lineage>
        <taxon>Bacteria</taxon>
        <taxon>Pseudomonadati</taxon>
        <taxon>Pseudomonadota</taxon>
        <taxon>Gammaproteobacteria</taxon>
        <taxon>Pseudomonadales</taxon>
        <taxon>Pseudomonadaceae</taxon>
        <taxon>Pseudomonas</taxon>
    </lineage>
</organism>
<name>A0ABY6ZUH4_9PSED</name>
<gene>
    <name evidence="4" type="ORF">OU419_21975</name>
</gene>
<dbReference type="InterPro" id="IPR000182">
    <property type="entry name" value="GNAT_dom"/>
</dbReference>
<dbReference type="Pfam" id="PF00583">
    <property type="entry name" value="Acetyltransf_1"/>
    <property type="match status" value="1"/>
</dbReference>
<keyword evidence="2" id="KW-0012">Acyltransferase</keyword>
<reference evidence="4" key="1">
    <citation type="submission" date="2022-11" db="EMBL/GenBank/DDBJ databases">
        <title>Pseudomonas triclosanedens sp. nov., a triclosan degrader isolated from activated sludge.</title>
        <authorList>
            <person name="Yin Y."/>
            <person name="Lu Z."/>
        </authorList>
    </citation>
    <scope>NUCLEOTIDE SEQUENCE</scope>
    <source>
        <strain evidence="4">ZM23</strain>
    </source>
</reference>
<dbReference type="InterPro" id="IPR050832">
    <property type="entry name" value="Bact_Acetyltransf"/>
</dbReference>
<keyword evidence="5" id="KW-1185">Reference proteome</keyword>
<evidence type="ECO:0000256" key="1">
    <source>
        <dbReference type="ARBA" id="ARBA00022679"/>
    </source>
</evidence>
<dbReference type="InterPro" id="IPR008125">
    <property type="entry name" value="Streptothricin_AcTrfase"/>
</dbReference>
<dbReference type="Gene3D" id="3.40.630.30">
    <property type="match status" value="1"/>
</dbReference>
<accession>A0ABY6ZUH4</accession>
<feature type="domain" description="N-acetyltransferase" evidence="3">
    <location>
        <begin position="31"/>
        <end position="180"/>
    </location>
</feature>
<evidence type="ECO:0000256" key="2">
    <source>
        <dbReference type="ARBA" id="ARBA00023315"/>
    </source>
</evidence>
<dbReference type="PRINTS" id="PR01754">
    <property type="entry name" value="SACTRNSFRASE"/>
</dbReference>
<evidence type="ECO:0000313" key="5">
    <source>
        <dbReference type="Proteomes" id="UP001163624"/>
    </source>
</evidence>
<evidence type="ECO:0000259" key="3">
    <source>
        <dbReference type="PROSITE" id="PS51186"/>
    </source>
</evidence>
<dbReference type="Proteomes" id="UP001163624">
    <property type="component" value="Chromosome"/>
</dbReference>
<dbReference type="PANTHER" id="PTHR43877:SF2">
    <property type="entry name" value="AMINOALKYLPHOSPHONATE N-ACETYLTRANSFERASE-RELATED"/>
    <property type="match status" value="1"/>
</dbReference>
<sequence length="186" mass="20941">MTDLRLRPLDWAQDGEWLLAFDGSYSTDSILLIDPVVDGFVLREARLPERCTKRYHFADLRDDVEAADWTAVAIDATGERLGFCIAHYEIWNRRAVLDDLFVLPGARGLGIGKCLLETSLAWARGTEARHLWLETQNLNLPAVNFYRSRGFVLSGLSTDLYDPAQVLPGEMALFFSYPLSPAGHRP</sequence>
<dbReference type="SUPFAM" id="SSF55729">
    <property type="entry name" value="Acyl-CoA N-acyltransferases (Nat)"/>
    <property type="match status" value="1"/>
</dbReference>
<dbReference type="InterPro" id="IPR016181">
    <property type="entry name" value="Acyl_CoA_acyltransferase"/>
</dbReference>